<gene>
    <name evidence="1" type="ORF">SAMN05660865_00119</name>
</gene>
<proteinExistence type="predicted"/>
<dbReference type="GO" id="GO:0004386">
    <property type="term" value="F:helicase activity"/>
    <property type="evidence" value="ECO:0007669"/>
    <property type="project" value="UniProtKB-KW"/>
</dbReference>
<keyword evidence="1" id="KW-0378">Hydrolase</keyword>
<keyword evidence="1" id="KW-0547">Nucleotide-binding</keyword>
<dbReference type="RefSeq" id="WP_103895149.1">
    <property type="nucleotide sequence ID" value="NZ_FNUK01000001.1"/>
</dbReference>
<protein>
    <submittedName>
        <fullName evidence="1">Superfamily II DNA/RNA helicase required for DNA uptake (Late competence protein)</fullName>
    </submittedName>
</protein>
<reference evidence="2" key="1">
    <citation type="submission" date="2016-10" db="EMBL/GenBank/DDBJ databases">
        <authorList>
            <person name="Varghese N."/>
            <person name="Submissions S."/>
        </authorList>
    </citation>
    <scope>NUCLEOTIDE SEQUENCE [LARGE SCALE GENOMIC DNA]</scope>
    <source>
        <strain evidence="2">DSM 5463</strain>
    </source>
</reference>
<dbReference type="EMBL" id="FNUK01000001">
    <property type="protein sequence ID" value="SEF39454.1"/>
    <property type="molecule type" value="Genomic_DNA"/>
</dbReference>
<dbReference type="Proteomes" id="UP000242850">
    <property type="component" value="Unassembled WGS sequence"/>
</dbReference>
<name>A0A1H5RMX6_9CLOT</name>
<dbReference type="AlphaFoldDB" id="A0A1H5RMX6"/>
<organism evidence="1 2">
    <name type="scientific">Caloramator fervidus</name>
    <dbReference type="NCBI Taxonomy" id="29344"/>
    <lineage>
        <taxon>Bacteria</taxon>
        <taxon>Bacillati</taxon>
        <taxon>Bacillota</taxon>
        <taxon>Clostridia</taxon>
        <taxon>Eubacteriales</taxon>
        <taxon>Clostridiaceae</taxon>
        <taxon>Caloramator</taxon>
    </lineage>
</organism>
<keyword evidence="2" id="KW-1185">Reference proteome</keyword>
<keyword evidence="1" id="KW-0067">ATP-binding</keyword>
<accession>A0A1H5RMX6</accession>
<sequence>MEVYIYKAKGKGGVIYDFSFNPYVDYEILKRTRNIENFTILGKTDIKKAKSIVQSVNSNVFIKRLIKNDDSIINRVFKKHGIKMKLKRVFEDYVLPLKNDIELVEGKIIGKVFTLSEIFDFFKDMDFSYLLDILQLLYCERRIQITPVFDDKNYCYFCKKYSCKECQFDFNQDDLLIYAADNYNFSFKRGYNYKKIKLDKIKEDVARDIFNFIKSKKNNAILFCAPHSFSIDILYSSMMEILKNGGKILYITSFHDVYKSLEVLKDLFPENKICVINDKFEDFRDYDIVISYKSRFIRFYKSFDFVILNDLYKVFNKEKPINIVAKKACKDKAKFLIVTVNPEGYKDLNCDLMYLPYVYGSYLIPEPRVEVERIVEEPFLTSLALDMIRWSIQDGAKTVIFVDKAYIRSIKNQIIKNGIKRNYIEDSSDFLTFLKSDKSIYITDNFKISQNIFENINVIVLNANSDVYNEEVLIYISAFSALHKDKKLGEVLFISSYETEGISLARKLIRNLNKVAWERGYVRL</sequence>
<evidence type="ECO:0000313" key="2">
    <source>
        <dbReference type="Proteomes" id="UP000242850"/>
    </source>
</evidence>
<evidence type="ECO:0000313" key="1">
    <source>
        <dbReference type="EMBL" id="SEF39454.1"/>
    </source>
</evidence>
<dbReference type="OrthoDB" id="1933944at2"/>
<keyword evidence="1" id="KW-0347">Helicase</keyword>